<gene>
    <name evidence="12" type="ORF">LODBEIA_P40960</name>
</gene>
<keyword evidence="13" id="KW-1185">Reference proteome</keyword>
<name>A0ABP0ZUB4_9ASCO</name>
<evidence type="ECO:0000256" key="10">
    <source>
        <dbReference type="SAM" id="MobiDB-lite"/>
    </source>
</evidence>
<evidence type="ECO:0000256" key="11">
    <source>
        <dbReference type="SAM" id="Phobius"/>
    </source>
</evidence>
<evidence type="ECO:0000256" key="9">
    <source>
        <dbReference type="ARBA" id="ARBA00023136"/>
    </source>
</evidence>
<feature type="compositionally biased region" description="Polar residues" evidence="10">
    <location>
        <begin position="134"/>
        <end position="146"/>
    </location>
</feature>
<dbReference type="EMBL" id="OZ022409">
    <property type="protein sequence ID" value="CAK9439996.1"/>
    <property type="molecule type" value="Genomic_DNA"/>
</dbReference>
<keyword evidence="8 11" id="KW-1133">Transmembrane helix</keyword>
<evidence type="ECO:0008006" key="14">
    <source>
        <dbReference type="Google" id="ProtNLM"/>
    </source>
</evidence>
<comment type="subcellular location">
    <subcellularLocation>
        <location evidence="1">Endoplasmic reticulum membrane</location>
        <topology evidence="1">Single-pass type IV membrane protein</topology>
    </subcellularLocation>
</comment>
<evidence type="ECO:0000313" key="13">
    <source>
        <dbReference type="Proteomes" id="UP001497383"/>
    </source>
</evidence>
<evidence type="ECO:0000256" key="4">
    <source>
        <dbReference type="ARBA" id="ARBA00022692"/>
    </source>
</evidence>
<accession>A0ABP0ZUB4</accession>
<feature type="transmembrane region" description="Helical" evidence="11">
    <location>
        <begin position="270"/>
        <end position="294"/>
    </location>
</feature>
<proteinExistence type="inferred from homology"/>
<evidence type="ECO:0000313" key="12">
    <source>
        <dbReference type="EMBL" id="CAK9439996.1"/>
    </source>
</evidence>
<evidence type="ECO:0000256" key="5">
    <source>
        <dbReference type="ARBA" id="ARBA00022824"/>
    </source>
</evidence>
<evidence type="ECO:0000256" key="8">
    <source>
        <dbReference type="ARBA" id="ARBA00022989"/>
    </source>
</evidence>
<comment type="similarity">
    <text evidence="2">Belongs to the USE1 family.</text>
</comment>
<organism evidence="12 13">
    <name type="scientific">Lodderomyces beijingensis</name>
    <dbReference type="NCBI Taxonomy" id="1775926"/>
    <lineage>
        <taxon>Eukaryota</taxon>
        <taxon>Fungi</taxon>
        <taxon>Dikarya</taxon>
        <taxon>Ascomycota</taxon>
        <taxon>Saccharomycotina</taxon>
        <taxon>Pichiomycetes</taxon>
        <taxon>Debaryomycetaceae</taxon>
        <taxon>Candida/Lodderomyces clade</taxon>
        <taxon>Lodderomyces</taxon>
    </lineage>
</organism>
<evidence type="ECO:0000256" key="6">
    <source>
        <dbReference type="ARBA" id="ARBA00022892"/>
    </source>
</evidence>
<keyword evidence="4 11" id="KW-0812">Transmembrane</keyword>
<dbReference type="Pfam" id="PF09753">
    <property type="entry name" value="Use1"/>
    <property type="match status" value="1"/>
</dbReference>
<dbReference type="Proteomes" id="UP001497383">
    <property type="component" value="Chromosome 5"/>
</dbReference>
<keyword evidence="6" id="KW-0931">ER-Golgi transport</keyword>
<dbReference type="PANTHER" id="PTHR13050:SF7">
    <property type="entry name" value="VESICLE TRANSPORT PROTEIN USE1"/>
    <property type="match status" value="1"/>
</dbReference>
<dbReference type="GeneID" id="92209292"/>
<evidence type="ECO:0000256" key="3">
    <source>
        <dbReference type="ARBA" id="ARBA00022448"/>
    </source>
</evidence>
<keyword evidence="5" id="KW-0256">Endoplasmic reticulum</keyword>
<evidence type="ECO:0000256" key="2">
    <source>
        <dbReference type="ARBA" id="ARBA00007891"/>
    </source>
</evidence>
<dbReference type="InterPro" id="IPR019150">
    <property type="entry name" value="Vesicle_transport_protein_Use1"/>
</dbReference>
<keyword evidence="9 11" id="KW-0472">Membrane</keyword>
<reference evidence="12 13" key="1">
    <citation type="submission" date="2024-03" db="EMBL/GenBank/DDBJ databases">
        <authorList>
            <person name="Brejova B."/>
        </authorList>
    </citation>
    <scope>NUCLEOTIDE SEQUENCE [LARGE SCALE GENOMIC DNA]</scope>
    <source>
        <strain evidence="12 13">CBS 14171</strain>
    </source>
</reference>
<dbReference type="PANTHER" id="PTHR13050">
    <property type="entry name" value="USE1-LIKE PROTEIN"/>
    <property type="match status" value="1"/>
</dbReference>
<sequence length="298" mass="33961">MVSIQAAETIVDNYSNEITQLNLPTLKTLHHHHHHHDGSNTNTMPYLNTSPYIAKFKLQLLQNSLLQILSQLNNDHSKSAKTNKSLMRVKLKLEHLLVDEIDEKLYVVDELIKLYNFQNTPPVETEPLGDLIESNPNTNSNSNLAQKLTRRSTSSSTTITGDENLLELKQRLLSNSTKHQDTAHQHQDDDPEKLNAYHESLQEDILHELSQLTSSLKQSAITLSSKILSDDLHILNETNENMIKNSNLFKVIDRNLNHYLENKTGNRISLWFLLKLIVVVVAVFIVMVLFVGVVPRIL</sequence>
<evidence type="ECO:0000256" key="7">
    <source>
        <dbReference type="ARBA" id="ARBA00022927"/>
    </source>
</evidence>
<protein>
    <recommendedName>
        <fullName evidence="14">t-SNARE coiled-coil homology domain-containing protein</fullName>
    </recommendedName>
</protein>
<evidence type="ECO:0000256" key="1">
    <source>
        <dbReference type="ARBA" id="ARBA00004163"/>
    </source>
</evidence>
<keyword evidence="3" id="KW-0813">Transport</keyword>
<keyword evidence="7" id="KW-0653">Protein transport</keyword>
<dbReference type="RefSeq" id="XP_066831034.1">
    <property type="nucleotide sequence ID" value="XM_066974279.1"/>
</dbReference>
<feature type="region of interest" description="Disordered" evidence="10">
    <location>
        <begin position="130"/>
        <end position="161"/>
    </location>
</feature>